<dbReference type="RefSeq" id="WP_189116012.1">
    <property type="nucleotide sequence ID" value="NZ_BMQC01000029.1"/>
</dbReference>
<feature type="domain" description="RCK N-terminal" evidence="3">
    <location>
        <begin position="132"/>
        <end position="253"/>
    </location>
</feature>
<keyword evidence="2" id="KW-1133">Transmembrane helix</keyword>
<dbReference type="Gene3D" id="3.40.50.720">
    <property type="entry name" value="NAD(P)-binding Rossmann-like Domain"/>
    <property type="match status" value="1"/>
</dbReference>
<proteinExistence type="predicted"/>
<comment type="caution">
    <text evidence="4">The sequence shown here is derived from an EMBL/GenBank/DDBJ whole genome shotgun (WGS) entry which is preliminary data.</text>
</comment>
<dbReference type="SUPFAM" id="SSF81324">
    <property type="entry name" value="Voltage-gated potassium channels"/>
    <property type="match status" value="1"/>
</dbReference>
<dbReference type="SUPFAM" id="SSF51735">
    <property type="entry name" value="NAD(P)-binding Rossmann-fold domains"/>
    <property type="match status" value="1"/>
</dbReference>
<dbReference type="Proteomes" id="UP000662200">
    <property type="component" value="Unassembled WGS sequence"/>
</dbReference>
<dbReference type="Pfam" id="PF02254">
    <property type="entry name" value="TrkA_N"/>
    <property type="match status" value="1"/>
</dbReference>
<keyword evidence="2" id="KW-0812">Transmembrane</keyword>
<keyword evidence="2" id="KW-0472">Membrane</keyword>
<dbReference type="EMBL" id="BMQC01000029">
    <property type="protein sequence ID" value="GGK43936.1"/>
    <property type="molecule type" value="Genomic_DNA"/>
</dbReference>
<dbReference type="PROSITE" id="PS51201">
    <property type="entry name" value="RCK_N"/>
    <property type="match status" value="1"/>
</dbReference>
<reference evidence="4" key="2">
    <citation type="submission" date="2020-09" db="EMBL/GenBank/DDBJ databases">
        <authorList>
            <person name="Sun Q."/>
            <person name="Ohkuma M."/>
        </authorList>
    </citation>
    <scope>NUCLEOTIDE SEQUENCE</scope>
    <source>
        <strain evidence="4">JCM 3091</strain>
    </source>
</reference>
<evidence type="ECO:0000256" key="1">
    <source>
        <dbReference type="ARBA" id="ARBA00004651"/>
    </source>
</evidence>
<comment type="subcellular location">
    <subcellularLocation>
        <location evidence="1">Cell membrane</location>
        <topology evidence="1">Multi-pass membrane protein</topology>
    </subcellularLocation>
</comment>
<dbReference type="GO" id="GO:0006813">
    <property type="term" value="P:potassium ion transport"/>
    <property type="evidence" value="ECO:0007669"/>
    <property type="project" value="InterPro"/>
</dbReference>
<evidence type="ECO:0000256" key="2">
    <source>
        <dbReference type="SAM" id="Phobius"/>
    </source>
</evidence>
<dbReference type="Gene3D" id="1.10.287.70">
    <property type="match status" value="1"/>
</dbReference>
<gene>
    <name evidence="4" type="ORF">GCM10010124_40990</name>
</gene>
<dbReference type="Pfam" id="PF07885">
    <property type="entry name" value="Ion_trans_2"/>
    <property type="match status" value="1"/>
</dbReference>
<keyword evidence="5" id="KW-1185">Reference proteome</keyword>
<evidence type="ECO:0000313" key="5">
    <source>
        <dbReference type="Proteomes" id="UP000662200"/>
    </source>
</evidence>
<accession>A0A8J3BSB4</accession>
<dbReference type="PANTHER" id="PTHR43833:SF9">
    <property type="entry name" value="POTASSIUM CHANNEL PROTEIN YUGO-RELATED"/>
    <property type="match status" value="1"/>
</dbReference>
<evidence type="ECO:0000313" key="4">
    <source>
        <dbReference type="EMBL" id="GGK43936.1"/>
    </source>
</evidence>
<dbReference type="InterPro" id="IPR050721">
    <property type="entry name" value="Trk_Ktr_HKT_K-transport"/>
</dbReference>
<dbReference type="InterPro" id="IPR036291">
    <property type="entry name" value="NAD(P)-bd_dom_sf"/>
</dbReference>
<feature type="transmembrane region" description="Helical" evidence="2">
    <location>
        <begin position="90"/>
        <end position="114"/>
    </location>
</feature>
<dbReference type="InterPro" id="IPR013099">
    <property type="entry name" value="K_chnl_dom"/>
</dbReference>
<dbReference type="InterPro" id="IPR003148">
    <property type="entry name" value="RCK_N"/>
</dbReference>
<dbReference type="PANTHER" id="PTHR43833">
    <property type="entry name" value="POTASSIUM CHANNEL PROTEIN 2-RELATED-RELATED"/>
    <property type="match status" value="1"/>
</dbReference>
<name>A0A8J3BSB4_9ACTN</name>
<reference evidence="4" key="1">
    <citation type="journal article" date="2014" name="Int. J. Syst. Evol. Microbiol.">
        <title>Complete genome sequence of Corynebacterium casei LMG S-19264T (=DSM 44701T), isolated from a smear-ripened cheese.</title>
        <authorList>
            <consortium name="US DOE Joint Genome Institute (JGI-PGF)"/>
            <person name="Walter F."/>
            <person name="Albersmeier A."/>
            <person name="Kalinowski J."/>
            <person name="Ruckert C."/>
        </authorList>
    </citation>
    <scope>NUCLEOTIDE SEQUENCE</scope>
    <source>
        <strain evidence="4">JCM 3091</strain>
    </source>
</reference>
<organism evidence="4 5">
    <name type="scientific">Pilimelia terevasa</name>
    <dbReference type="NCBI Taxonomy" id="53372"/>
    <lineage>
        <taxon>Bacteria</taxon>
        <taxon>Bacillati</taxon>
        <taxon>Actinomycetota</taxon>
        <taxon>Actinomycetes</taxon>
        <taxon>Micromonosporales</taxon>
        <taxon>Micromonosporaceae</taxon>
        <taxon>Pilimelia</taxon>
    </lineage>
</organism>
<dbReference type="GO" id="GO:0005886">
    <property type="term" value="C:plasma membrane"/>
    <property type="evidence" value="ECO:0007669"/>
    <property type="project" value="UniProtKB-SubCell"/>
</dbReference>
<evidence type="ECO:0000259" key="3">
    <source>
        <dbReference type="PROSITE" id="PS51201"/>
    </source>
</evidence>
<feature type="transmembrane region" description="Helical" evidence="2">
    <location>
        <begin position="26"/>
        <end position="46"/>
    </location>
</feature>
<feature type="transmembrane region" description="Helical" evidence="2">
    <location>
        <begin position="58"/>
        <end position="78"/>
    </location>
</feature>
<protein>
    <submittedName>
        <fullName evidence="4">NAD-binding protein of Kef-type K+ transporter</fullName>
    </submittedName>
</protein>
<dbReference type="AlphaFoldDB" id="A0A8J3BSB4"/>
<sequence length="350" mass="37018">MDVDDPTGAAAAVHLPPRRSRPLQALTVRLGFALALILVVVAAVYGDRDGYRDVNGDGLTLIDAFYYAVVSLSTTGYGDITPATAAARTVNVLLVTPARVLFLIILVGTTLEILTEQYRRGLRVNRWRRTVKDHVIICGYGTKGRSAVTALQENGTPIDKIVVVERDPARVREAAAAGLAAIEGSGTRSAILVEANIHLAKTLMIATDRDDAAVLVALTARQLTAGKVRIVAAVREAENAPLLRQSGAHHVIVSSATAGRLLGLSSSAPPLLDVVEDLLAPGHGISLAMRSATREEVGRPPRSLAEVVIAVIRRGQVLGLDDSRAGKVESGDQLAYVRHVTPGREPAGRS</sequence>